<sequence>MMSPITPSTLYRGVKSGRFPAPLKLGAGTSRWRRSEIVALLEHAAAARKEGAA</sequence>
<dbReference type="EMBL" id="QHHQ01000004">
    <property type="protein sequence ID" value="RAI00335.1"/>
    <property type="molecule type" value="Genomic_DNA"/>
</dbReference>
<name>A0A8B2NL52_9HYPH</name>
<gene>
    <name evidence="1" type="ORF">DLJ53_20780</name>
</gene>
<dbReference type="AlphaFoldDB" id="A0A8B2NL52"/>
<dbReference type="Gene3D" id="1.10.238.160">
    <property type="match status" value="1"/>
</dbReference>
<dbReference type="InterPro" id="IPR010260">
    <property type="entry name" value="AlpA"/>
</dbReference>
<dbReference type="Pfam" id="PF05930">
    <property type="entry name" value="Phage_AlpA"/>
    <property type="match status" value="1"/>
</dbReference>
<organism evidence="1 2">
    <name type="scientific">Acuticoccus sediminis</name>
    <dbReference type="NCBI Taxonomy" id="2184697"/>
    <lineage>
        <taxon>Bacteria</taxon>
        <taxon>Pseudomonadati</taxon>
        <taxon>Pseudomonadota</taxon>
        <taxon>Alphaproteobacteria</taxon>
        <taxon>Hyphomicrobiales</taxon>
        <taxon>Amorphaceae</taxon>
        <taxon>Acuticoccus</taxon>
    </lineage>
</organism>
<keyword evidence="2" id="KW-1185">Reference proteome</keyword>
<evidence type="ECO:0008006" key="3">
    <source>
        <dbReference type="Google" id="ProtNLM"/>
    </source>
</evidence>
<proteinExistence type="predicted"/>
<reference evidence="1 2" key="1">
    <citation type="submission" date="2018-05" db="EMBL/GenBank/DDBJ databases">
        <title>Acuticoccus sediminis sp. nov., isolated from deep-sea sediment of Indian Ocean.</title>
        <authorList>
            <person name="Liu X."/>
            <person name="Lai Q."/>
            <person name="Du Y."/>
            <person name="Sun F."/>
            <person name="Zhang X."/>
            <person name="Wang S."/>
            <person name="Shao Z."/>
        </authorList>
    </citation>
    <scope>NUCLEOTIDE SEQUENCE [LARGE SCALE GENOMIC DNA]</scope>
    <source>
        <strain evidence="1 2">PTG4-2</strain>
    </source>
</reference>
<evidence type="ECO:0000313" key="2">
    <source>
        <dbReference type="Proteomes" id="UP000249590"/>
    </source>
</evidence>
<accession>A0A8B2NL52</accession>
<comment type="caution">
    <text evidence="1">The sequence shown here is derived from an EMBL/GenBank/DDBJ whole genome shotgun (WGS) entry which is preliminary data.</text>
</comment>
<protein>
    <recommendedName>
        <fullName evidence="3">AlpA family phage regulatory protein</fullName>
    </recommendedName>
</protein>
<evidence type="ECO:0000313" key="1">
    <source>
        <dbReference type="EMBL" id="RAI00335.1"/>
    </source>
</evidence>
<dbReference type="OrthoDB" id="9801242at2"/>
<dbReference type="Proteomes" id="UP000249590">
    <property type="component" value="Unassembled WGS sequence"/>
</dbReference>